<proteinExistence type="inferred from homology"/>
<dbReference type="Proteomes" id="UP000317977">
    <property type="component" value="Unassembled WGS sequence"/>
</dbReference>
<dbReference type="InterPro" id="IPR051472">
    <property type="entry name" value="T3SS_Stator/FliH"/>
</dbReference>
<organism evidence="9 10">
    <name type="scientific">Rubripirellula reticaptiva</name>
    <dbReference type="NCBI Taxonomy" id="2528013"/>
    <lineage>
        <taxon>Bacteria</taxon>
        <taxon>Pseudomonadati</taxon>
        <taxon>Planctomycetota</taxon>
        <taxon>Planctomycetia</taxon>
        <taxon>Pirellulales</taxon>
        <taxon>Pirellulaceae</taxon>
        <taxon>Rubripirellula</taxon>
    </lineage>
</organism>
<evidence type="ECO:0000256" key="6">
    <source>
        <dbReference type="ARBA" id="ARBA00022927"/>
    </source>
</evidence>
<evidence type="ECO:0000259" key="8">
    <source>
        <dbReference type="Pfam" id="PF02108"/>
    </source>
</evidence>
<dbReference type="PANTHER" id="PTHR34982">
    <property type="entry name" value="YOP PROTEINS TRANSLOCATION PROTEIN L"/>
    <property type="match status" value="1"/>
</dbReference>
<sequence>MANVLKSDSFTEKSAAARSVSGLAGFNLNDLADEGRSRLDQCRTQVRQMIDEATKQGEQIQKKAAEDGYQEGLKRAAVDAETKLQNAAELRAKEAVQVLSQAVQQMHQEYESWMQQYSQTLNSIALAAAQRIVRKKLDNEPEILVRWAEEALTSTRSATRLTLAVHPETIAQLGEALDLMLVSPGLPEQTHVEPDETLPRDSVVVRQLGGDIDAGLEMQLKRLETMLS</sequence>
<evidence type="ECO:0000313" key="10">
    <source>
        <dbReference type="Proteomes" id="UP000317977"/>
    </source>
</evidence>
<dbReference type="Pfam" id="PF02108">
    <property type="entry name" value="FliH"/>
    <property type="match status" value="1"/>
</dbReference>
<evidence type="ECO:0000256" key="2">
    <source>
        <dbReference type="ARBA" id="ARBA00006602"/>
    </source>
</evidence>
<keyword evidence="9" id="KW-0282">Flagellum</keyword>
<keyword evidence="6" id="KW-0653">Protein transport</keyword>
<keyword evidence="10" id="KW-1185">Reference proteome</keyword>
<dbReference type="GO" id="GO:0005829">
    <property type="term" value="C:cytosol"/>
    <property type="evidence" value="ECO:0007669"/>
    <property type="project" value="TreeGrafter"/>
</dbReference>
<gene>
    <name evidence="9" type="ORF">Poly59_04240</name>
</gene>
<evidence type="ECO:0000256" key="7">
    <source>
        <dbReference type="ARBA" id="ARBA00023225"/>
    </source>
</evidence>
<feature type="domain" description="Flagellar assembly protein FliH/Type III secretion system HrpE" evidence="8">
    <location>
        <begin position="94"/>
        <end position="223"/>
    </location>
</feature>
<evidence type="ECO:0000313" key="9">
    <source>
        <dbReference type="EMBL" id="TWU57517.1"/>
    </source>
</evidence>
<keyword evidence="9" id="KW-0969">Cilium</keyword>
<keyword evidence="5" id="KW-1005">Bacterial flagellum biogenesis</keyword>
<dbReference type="EMBL" id="SJPX01000001">
    <property type="protein sequence ID" value="TWU57517.1"/>
    <property type="molecule type" value="Genomic_DNA"/>
</dbReference>
<dbReference type="InterPro" id="IPR018035">
    <property type="entry name" value="Flagellar_FliH/T3SS_HrpE"/>
</dbReference>
<accession>A0A5C6FAI9</accession>
<comment type="similarity">
    <text evidence="2">Belongs to the FliH family.</text>
</comment>
<dbReference type="GO" id="GO:0044781">
    <property type="term" value="P:bacterial-type flagellum organization"/>
    <property type="evidence" value="ECO:0007669"/>
    <property type="project" value="UniProtKB-KW"/>
</dbReference>
<evidence type="ECO:0000256" key="3">
    <source>
        <dbReference type="ARBA" id="ARBA00016507"/>
    </source>
</evidence>
<protein>
    <recommendedName>
        <fullName evidence="3">Flagellar assembly protein FliH</fullName>
    </recommendedName>
</protein>
<evidence type="ECO:0000256" key="1">
    <source>
        <dbReference type="ARBA" id="ARBA00003041"/>
    </source>
</evidence>
<comment type="function">
    <text evidence="1">Needed for flagellar regrowth and assembly.</text>
</comment>
<keyword evidence="4" id="KW-0813">Transport</keyword>
<keyword evidence="9" id="KW-0966">Cell projection</keyword>
<name>A0A5C6FAI9_9BACT</name>
<dbReference type="AlphaFoldDB" id="A0A5C6FAI9"/>
<evidence type="ECO:0000256" key="4">
    <source>
        <dbReference type="ARBA" id="ARBA00022448"/>
    </source>
</evidence>
<dbReference type="OrthoDB" id="264725at2"/>
<dbReference type="GO" id="GO:0015031">
    <property type="term" value="P:protein transport"/>
    <property type="evidence" value="ECO:0007669"/>
    <property type="project" value="UniProtKB-KW"/>
</dbReference>
<reference evidence="9 10" key="1">
    <citation type="submission" date="2019-02" db="EMBL/GenBank/DDBJ databases">
        <title>Deep-cultivation of Planctomycetes and their phenomic and genomic characterization uncovers novel biology.</title>
        <authorList>
            <person name="Wiegand S."/>
            <person name="Jogler M."/>
            <person name="Boedeker C."/>
            <person name="Pinto D."/>
            <person name="Vollmers J."/>
            <person name="Rivas-Marin E."/>
            <person name="Kohn T."/>
            <person name="Peeters S.H."/>
            <person name="Heuer A."/>
            <person name="Rast P."/>
            <person name="Oberbeckmann S."/>
            <person name="Bunk B."/>
            <person name="Jeske O."/>
            <person name="Meyerdierks A."/>
            <person name="Storesund J.E."/>
            <person name="Kallscheuer N."/>
            <person name="Luecker S."/>
            <person name="Lage O.M."/>
            <person name="Pohl T."/>
            <person name="Merkel B.J."/>
            <person name="Hornburger P."/>
            <person name="Mueller R.-W."/>
            <person name="Bruemmer F."/>
            <person name="Labrenz M."/>
            <person name="Spormann A.M."/>
            <person name="Op Den Camp H."/>
            <person name="Overmann J."/>
            <person name="Amann R."/>
            <person name="Jetten M.S.M."/>
            <person name="Mascher T."/>
            <person name="Medema M.H."/>
            <person name="Devos D.P."/>
            <person name="Kaster A.-K."/>
            <person name="Ovreas L."/>
            <person name="Rohde M."/>
            <person name="Galperin M.Y."/>
            <person name="Jogler C."/>
        </authorList>
    </citation>
    <scope>NUCLEOTIDE SEQUENCE [LARGE SCALE GENOMIC DNA]</scope>
    <source>
        <strain evidence="9 10">Poly59</strain>
    </source>
</reference>
<keyword evidence="7" id="KW-1006">Bacterial flagellum protein export</keyword>
<comment type="caution">
    <text evidence="9">The sequence shown here is derived from an EMBL/GenBank/DDBJ whole genome shotgun (WGS) entry which is preliminary data.</text>
</comment>
<dbReference type="RefSeq" id="WP_146532408.1">
    <property type="nucleotide sequence ID" value="NZ_SJPX01000001.1"/>
</dbReference>
<evidence type="ECO:0000256" key="5">
    <source>
        <dbReference type="ARBA" id="ARBA00022795"/>
    </source>
</evidence>
<dbReference type="PANTHER" id="PTHR34982:SF1">
    <property type="entry name" value="FLAGELLAR ASSEMBLY PROTEIN FLIH"/>
    <property type="match status" value="1"/>
</dbReference>